<evidence type="ECO:0000259" key="4">
    <source>
        <dbReference type="SMART" id="SM00471"/>
    </source>
</evidence>
<dbReference type="InterPro" id="IPR050798">
    <property type="entry name" value="YhaM_exoribonuc/phosphodiest"/>
</dbReference>
<dbReference type="GO" id="GO:0031125">
    <property type="term" value="P:rRNA 3'-end processing"/>
    <property type="evidence" value="ECO:0007669"/>
    <property type="project" value="TreeGrafter"/>
</dbReference>
<organism evidence="5 6">
    <name type="scientific">Weissella viridescens</name>
    <name type="common">Lactobacillus viridescens</name>
    <dbReference type="NCBI Taxonomy" id="1629"/>
    <lineage>
        <taxon>Bacteria</taxon>
        <taxon>Bacillati</taxon>
        <taxon>Bacillota</taxon>
        <taxon>Bacilli</taxon>
        <taxon>Lactobacillales</taxon>
        <taxon>Lactobacillaceae</taxon>
        <taxon>Weissella</taxon>
    </lineage>
</organism>
<feature type="compositionally biased region" description="Basic and acidic residues" evidence="3">
    <location>
        <begin position="343"/>
        <end position="360"/>
    </location>
</feature>
<reference evidence="5 6" key="1">
    <citation type="journal article" date="2015" name="Genome Announc.">
        <title>Expanding the biotechnology potential of lactobacilli through comparative genomics of 213 strains and associated genera.</title>
        <authorList>
            <person name="Sun Z."/>
            <person name="Harris H.M."/>
            <person name="McCann A."/>
            <person name="Guo C."/>
            <person name="Argimon S."/>
            <person name="Zhang W."/>
            <person name="Yang X."/>
            <person name="Jeffery I.B."/>
            <person name="Cooney J.C."/>
            <person name="Kagawa T.F."/>
            <person name="Liu W."/>
            <person name="Song Y."/>
            <person name="Salvetti E."/>
            <person name="Wrobel A."/>
            <person name="Rasinkangas P."/>
            <person name="Parkhill J."/>
            <person name="Rea M.C."/>
            <person name="O'Sullivan O."/>
            <person name="Ritari J."/>
            <person name="Douillard F.P."/>
            <person name="Paul Ross R."/>
            <person name="Yang R."/>
            <person name="Briner A.E."/>
            <person name="Felis G.E."/>
            <person name="de Vos W.M."/>
            <person name="Barrangou R."/>
            <person name="Klaenhammer T.R."/>
            <person name="Caufield P.W."/>
            <person name="Cui Y."/>
            <person name="Zhang H."/>
            <person name="O'Toole P.W."/>
        </authorList>
    </citation>
    <scope>NUCLEOTIDE SEQUENCE [LARGE SCALE GENOMIC DNA]</scope>
    <source>
        <strain evidence="5 6">DSM 20410</strain>
    </source>
</reference>
<dbReference type="EMBL" id="JQBM01000001">
    <property type="protein sequence ID" value="KRN47131.1"/>
    <property type="molecule type" value="Genomic_DNA"/>
</dbReference>
<feature type="region of interest" description="Disordered" evidence="3">
    <location>
        <begin position="332"/>
        <end position="360"/>
    </location>
</feature>
<dbReference type="PATRIC" id="fig|1629.5.peg.405"/>
<dbReference type="Pfam" id="PF01966">
    <property type="entry name" value="HD"/>
    <property type="match status" value="1"/>
</dbReference>
<keyword evidence="2" id="KW-0540">Nuclease</keyword>
<dbReference type="Gene3D" id="1.10.3210.10">
    <property type="entry name" value="Hypothetical protein af1432"/>
    <property type="match status" value="1"/>
</dbReference>
<dbReference type="SUPFAM" id="SSF109604">
    <property type="entry name" value="HD-domain/PDEase-like"/>
    <property type="match status" value="1"/>
</dbReference>
<dbReference type="PANTHER" id="PTHR37294">
    <property type="entry name" value="3'-5' EXORIBONUCLEASE YHAM"/>
    <property type="match status" value="1"/>
</dbReference>
<accession>A0A0R2H403</accession>
<evidence type="ECO:0000256" key="2">
    <source>
        <dbReference type="ARBA" id="ARBA00022839"/>
    </source>
</evidence>
<evidence type="ECO:0000313" key="5">
    <source>
        <dbReference type="EMBL" id="KRN47131.1"/>
    </source>
</evidence>
<protein>
    <submittedName>
        <fullName evidence="5">HD-superfamily hydrolase</fullName>
    </submittedName>
</protein>
<sequence length="360" mass="41084">MGFLYCQKYVVVDGGGTFRVSIQNMVKWRKDRECLGSKGRINMLKDYENNEQFEANVLLNDIDVRRTQQGKAYLNLLVSDRSMEISAKKWDVTDAEMKEFVAGEVIHIKAIRQTYKDQPQLRVLEMRKTEPGEPNDPADFMQTAPVKKEGLEEEVSQIMFQITNATWQRVVRYLFKKYHEEFFSFPAAKSNHHAFKGGLAYHSLSIVHLAQAVTEQYENINGSLLYAGGLLHDLGKVIELTGPVATKYTTAGNLIGHITLIDEQIVLAAHELKLDLNSEDMLVLRHTVLAHHGQLDYGSPVRPQIKEANILHQLDELDANIQSFDQALAQTEPGEFSSPQFALDRRRVYRPRQENQPEDL</sequence>
<comment type="caution">
    <text evidence="5">The sequence shown here is derived from an EMBL/GenBank/DDBJ whole genome shotgun (WGS) entry which is preliminary data.</text>
</comment>
<keyword evidence="6" id="KW-1185">Reference proteome</keyword>
<dbReference type="InterPro" id="IPR006674">
    <property type="entry name" value="HD_domain"/>
</dbReference>
<feature type="domain" description="HD/PDEase" evidence="4">
    <location>
        <begin position="195"/>
        <end position="329"/>
    </location>
</feature>
<proteinExistence type="predicted"/>
<gene>
    <name evidence="5" type="ORF">IV50_GL000401</name>
</gene>
<dbReference type="CDD" id="cd04492">
    <property type="entry name" value="YhaM_OBF_like"/>
    <property type="match status" value="1"/>
</dbReference>
<dbReference type="FunFam" id="1.10.3210.10:FF:000008">
    <property type="entry name" value="3'-5' exoribonuclease YhaM"/>
    <property type="match status" value="1"/>
</dbReference>
<dbReference type="Proteomes" id="UP000051992">
    <property type="component" value="Unassembled WGS sequence"/>
</dbReference>
<evidence type="ECO:0000256" key="1">
    <source>
        <dbReference type="ARBA" id="ARBA00022801"/>
    </source>
</evidence>
<dbReference type="PANTHER" id="PTHR37294:SF1">
    <property type="entry name" value="3'-5' EXORIBONUCLEASE YHAM"/>
    <property type="match status" value="1"/>
</dbReference>
<dbReference type="CDD" id="cd00077">
    <property type="entry name" value="HDc"/>
    <property type="match status" value="1"/>
</dbReference>
<dbReference type="AlphaFoldDB" id="A0A0R2H403"/>
<dbReference type="SMART" id="SM00471">
    <property type="entry name" value="HDc"/>
    <property type="match status" value="1"/>
</dbReference>
<keyword evidence="1 5" id="KW-0378">Hydrolase</keyword>
<evidence type="ECO:0000313" key="6">
    <source>
        <dbReference type="Proteomes" id="UP000051992"/>
    </source>
</evidence>
<dbReference type="GO" id="GO:0004527">
    <property type="term" value="F:exonuclease activity"/>
    <property type="evidence" value="ECO:0007669"/>
    <property type="project" value="UniProtKB-KW"/>
</dbReference>
<evidence type="ECO:0000256" key="3">
    <source>
        <dbReference type="SAM" id="MobiDB-lite"/>
    </source>
</evidence>
<dbReference type="InterPro" id="IPR003607">
    <property type="entry name" value="HD/PDEase_dom"/>
</dbReference>
<name>A0A0R2H403_WEIVI</name>
<keyword evidence="2" id="KW-0269">Exonuclease</keyword>